<dbReference type="OrthoDB" id="7836873at2"/>
<reference evidence="1 2" key="1">
    <citation type="submission" date="2017-03" db="EMBL/GenBank/DDBJ databases">
        <authorList>
            <person name="Afonso C.L."/>
            <person name="Miller P.J."/>
            <person name="Scott M.A."/>
            <person name="Spackman E."/>
            <person name="Goraichik I."/>
            <person name="Dimitrov K.M."/>
            <person name="Suarez D.L."/>
            <person name="Swayne D.E."/>
        </authorList>
    </citation>
    <scope>NUCLEOTIDE SEQUENCE [LARGE SCALE GENOMIC DNA]</scope>
    <source>
        <strain evidence="1 2">CECT 8287</strain>
    </source>
</reference>
<sequence length="267" mass="29644">MKPRFFGTKVQKRMQRIAYELSPLLQDQSAFGTEGRMWAIDRPDFAEVDKVAALALLQGATANHYVLKSQEARFAEEYAEKGLVNDRWDQFMGGPQCLTICEEYLANFELPDQYHLHQLSPETPAHILDALEETAAACGVLPPMTPVLFGQMRNAAYFCLEAPDGGVAACAGACLRNHIESRFGKASWWGMLATRDQDRGQSLSLYLGALAARTMHEKFGVEEFYTGVRSDNHVSRHVCQKLGVHDSEYACLAILDPAAFGEGGYTK</sequence>
<gene>
    <name evidence="1" type="ORF">PEL8287_01875</name>
</gene>
<dbReference type="RefSeq" id="WP_139837752.1">
    <property type="nucleotide sequence ID" value="NZ_FWFL01000004.1"/>
</dbReference>
<dbReference type="InterPro" id="IPR016181">
    <property type="entry name" value="Acyl_CoA_acyltransferase"/>
</dbReference>
<dbReference type="SUPFAM" id="SSF55729">
    <property type="entry name" value="Acyl-CoA N-acyltransferases (Nat)"/>
    <property type="match status" value="1"/>
</dbReference>
<evidence type="ECO:0000313" key="1">
    <source>
        <dbReference type="EMBL" id="SLN38627.1"/>
    </source>
</evidence>
<dbReference type="AlphaFoldDB" id="A0A1Y5SEP6"/>
<evidence type="ECO:0000313" key="2">
    <source>
        <dbReference type="Proteomes" id="UP000193827"/>
    </source>
</evidence>
<dbReference type="Proteomes" id="UP000193827">
    <property type="component" value="Unassembled WGS sequence"/>
</dbReference>
<evidence type="ECO:0008006" key="3">
    <source>
        <dbReference type="Google" id="ProtNLM"/>
    </source>
</evidence>
<name>A0A1Y5SEP6_9RHOB</name>
<organism evidence="1 2">
    <name type="scientific">Roseovarius litorisediminis</name>
    <dbReference type="NCBI Taxonomy" id="1312363"/>
    <lineage>
        <taxon>Bacteria</taxon>
        <taxon>Pseudomonadati</taxon>
        <taxon>Pseudomonadota</taxon>
        <taxon>Alphaproteobacteria</taxon>
        <taxon>Rhodobacterales</taxon>
        <taxon>Roseobacteraceae</taxon>
        <taxon>Roseovarius</taxon>
    </lineage>
</organism>
<protein>
    <recommendedName>
        <fullName evidence="3">N-acetyltransferase domain-containing protein</fullName>
    </recommendedName>
</protein>
<keyword evidence="2" id="KW-1185">Reference proteome</keyword>
<accession>A0A1Y5SEP6</accession>
<dbReference type="EMBL" id="FWFL01000004">
    <property type="protein sequence ID" value="SLN38627.1"/>
    <property type="molecule type" value="Genomic_DNA"/>
</dbReference>
<dbReference type="Gene3D" id="3.40.630.30">
    <property type="match status" value="1"/>
</dbReference>
<proteinExistence type="predicted"/>